<keyword evidence="9" id="KW-1185">Reference proteome</keyword>
<dbReference type="InterPro" id="IPR043502">
    <property type="entry name" value="DNA/RNA_pol_sf"/>
</dbReference>
<feature type="domain" description="Reverse transcriptase RNase H-like" evidence="7">
    <location>
        <begin position="28"/>
        <end position="128"/>
    </location>
</feature>
<dbReference type="EMBL" id="AVOT02049948">
    <property type="protein sequence ID" value="MBW0545072.1"/>
    <property type="molecule type" value="Genomic_DNA"/>
</dbReference>
<reference evidence="8" key="1">
    <citation type="submission" date="2021-03" db="EMBL/GenBank/DDBJ databases">
        <title>Draft genome sequence of rust myrtle Austropuccinia psidii MF-1, a brazilian biotype.</title>
        <authorList>
            <person name="Quecine M.C."/>
            <person name="Pachon D.M.R."/>
            <person name="Bonatelli M.L."/>
            <person name="Correr F.H."/>
            <person name="Franceschini L.M."/>
            <person name="Leite T.F."/>
            <person name="Margarido G.R.A."/>
            <person name="Almeida C.A."/>
            <person name="Ferrarezi J.A."/>
            <person name="Labate C.A."/>
        </authorList>
    </citation>
    <scope>NUCLEOTIDE SEQUENCE</scope>
    <source>
        <strain evidence="8">MF-1</strain>
    </source>
</reference>
<evidence type="ECO:0000256" key="3">
    <source>
        <dbReference type="ARBA" id="ARBA00022722"/>
    </source>
</evidence>
<evidence type="ECO:0000256" key="4">
    <source>
        <dbReference type="ARBA" id="ARBA00022759"/>
    </source>
</evidence>
<gene>
    <name evidence="8" type="ORF">O181_084787</name>
</gene>
<keyword evidence="1" id="KW-0808">Transferase</keyword>
<accession>A0A9Q3FWW2</accession>
<evidence type="ECO:0000259" key="7">
    <source>
        <dbReference type="Pfam" id="PF17917"/>
    </source>
</evidence>
<protein>
    <recommendedName>
        <fullName evidence="7">Reverse transcriptase RNase H-like domain-containing protein</fullName>
    </recommendedName>
</protein>
<dbReference type="GO" id="GO:0003964">
    <property type="term" value="F:RNA-directed DNA polymerase activity"/>
    <property type="evidence" value="ECO:0007669"/>
    <property type="project" value="UniProtKB-KW"/>
</dbReference>
<evidence type="ECO:0000313" key="9">
    <source>
        <dbReference type="Proteomes" id="UP000765509"/>
    </source>
</evidence>
<evidence type="ECO:0000256" key="5">
    <source>
        <dbReference type="ARBA" id="ARBA00022801"/>
    </source>
</evidence>
<evidence type="ECO:0000256" key="1">
    <source>
        <dbReference type="ARBA" id="ARBA00022679"/>
    </source>
</evidence>
<keyword evidence="4" id="KW-0255">Endonuclease</keyword>
<organism evidence="8 9">
    <name type="scientific">Austropuccinia psidii MF-1</name>
    <dbReference type="NCBI Taxonomy" id="1389203"/>
    <lineage>
        <taxon>Eukaryota</taxon>
        <taxon>Fungi</taxon>
        <taxon>Dikarya</taxon>
        <taxon>Basidiomycota</taxon>
        <taxon>Pucciniomycotina</taxon>
        <taxon>Pucciniomycetes</taxon>
        <taxon>Pucciniales</taxon>
        <taxon>Sphaerophragmiaceae</taxon>
        <taxon>Austropuccinia</taxon>
    </lineage>
</organism>
<dbReference type="PANTHER" id="PTHR37984:SF5">
    <property type="entry name" value="PROTEIN NYNRIN-LIKE"/>
    <property type="match status" value="1"/>
</dbReference>
<proteinExistence type="predicted"/>
<sequence length="223" mass="25858">MTQERIQEYEKIKYSLTNAPLLLIPYWKNPFKLYIDACGEGIGAALHQVQMVNDKHYEGPVCFISREIKPTEARYGASQIECLCLVWALKTLHYYVDGSFFEVITYFNAVKSLLNLKTPNRHMLRWKIAMIVNESDLISTPTIRNYIPTENENSVVTPEGNLNANELWLKMSEFAEKTQEKLEMLHENNVRFQKVTEIQQTTIKALQDGYAQLKKASEETKED</sequence>
<comment type="caution">
    <text evidence="8">The sequence shown here is derived from an EMBL/GenBank/DDBJ whole genome shotgun (WGS) entry which is preliminary data.</text>
</comment>
<keyword evidence="5" id="KW-0378">Hydrolase</keyword>
<dbReference type="GO" id="GO:0004519">
    <property type="term" value="F:endonuclease activity"/>
    <property type="evidence" value="ECO:0007669"/>
    <property type="project" value="UniProtKB-KW"/>
</dbReference>
<dbReference type="Proteomes" id="UP000765509">
    <property type="component" value="Unassembled WGS sequence"/>
</dbReference>
<dbReference type="GO" id="GO:0016787">
    <property type="term" value="F:hydrolase activity"/>
    <property type="evidence" value="ECO:0007669"/>
    <property type="project" value="UniProtKB-KW"/>
</dbReference>
<dbReference type="AlphaFoldDB" id="A0A9Q3FWW2"/>
<dbReference type="SUPFAM" id="SSF56672">
    <property type="entry name" value="DNA/RNA polymerases"/>
    <property type="match status" value="1"/>
</dbReference>
<evidence type="ECO:0000256" key="2">
    <source>
        <dbReference type="ARBA" id="ARBA00022695"/>
    </source>
</evidence>
<dbReference type="InterPro" id="IPR050951">
    <property type="entry name" value="Retrovirus_Pol_polyprotein"/>
</dbReference>
<keyword evidence="6" id="KW-0695">RNA-directed DNA polymerase</keyword>
<name>A0A9Q3FWW2_9BASI</name>
<dbReference type="Pfam" id="PF17917">
    <property type="entry name" value="RT_RNaseH"/>
    <property type="match status" value="1"/>
</dbReference>
<dbReference type="PANTHER" id="PTHR37984">
    <property type="entry name" value="PROTEIN CBG26694"/>
    <property type="match status" value="1"/>
</dbReference>
<dbReference type="InterPro" id="IPR041373">
    <property type="entry name" value="RT_RNaseH"/>
</dbReference>
<evidence type="ECO:0000313" key="8">
    <source>
        <dbReference type="EMBL" id="MBW0545072.1"/>
    </source>
</evidence>
<evidence type="ECO:0000256" key="6">
    <source>
        <dbReference type="ARBA" id="ARBA00022918"/>
    </source>
</evidence>
<keyword evidence="2" id="KW-0548">Nucleotidyltransferase</keyword>
<keyword evidence="3" id="KW-0540">Nuclease</keyword>